<dbReference type="Proteomes" id="UP000828941">
    <property type="component" value="Chromosome 2"/>
</dbReference>
<name>A0ACB9Q4D3_BAUVA</name>
<proteinExistence type="predicted"/>
<comment type="caution">
    <text evidence="1">The sequence shown here is derived from an EMBL/GenBank/DDBJ whole genome shotgun (WGS) entry which is preliminary data.</text>
</comment>
<reference evidence="1 2" key="1">
    <citation type="journal article" date="2022" name="DNA Res.">
        <title>Chromosomal-level genome assembly of the orchid tree Bauhinia variegata (Leguminosae; Cercidoideae) supports the allotetraploid origin hypothesis of Bauhinia.</title>
        <authorList>
            <person name="Zhong Y."/>
            <person name="Chen Y."/>
            <person name="Zheng D."/>
            <person name="Pang J."/>
            <person name="Liu Y."/>
            <person name="Luo S."/>
            <person name="Meng S."/>
            <person name="Qian L."/>
            <person name="Wei D."/>
            <person name="Dai S."/>
            <person name="Zhou R."/>
        </authorList>
    </citation>
    <scope>NUCLEOTIDE SEQUENCE [LARGE SCALE GENOMIC DNA]</scope>
    <source>
        <strain evidence="1">BV-YZ2020</strain>
    </source>
</reference>
<evidence type="ECO:0000313" key="1">
    <source>
        <dbReference type="EMBL" id="KAI4355857.1"/>
    </source>
</evidence>
<accession>A0ACB9Q4D3</accession>
<protein>
    <submittedName>
        <fullName evidence="1">Uncharacterized protein</fullName>
    </submittedName>
</protein>
<organism evidence="1 2">
    <name type="scientific">Bauhinia variegata</name>
    <name type="common">Purple orchid tree</name>
    <name type="synonym">Phanera variegata</name>
    <dbReference type="NCBI Taxonomy" id="167791"/>
    <lineage>
        <taxon>Eukaryota</taxon>
        <taxon>Viridiplantae</taxon>
        <taxon>Streptophyta</taxon>
        <taxon>Embryophyta</taxon>
        <taxon>Tracheophyta</taxon>
        <taxon>Spermatophyta</taxon>
        <taxon>Magnoliopsida</taxon>
        <taxon>eudicotyledons</taxon>
        <taxon>Gunneridae</taxon>
        <taxon>Pentapetalae</taxon>
        <taxon>rosids</taxon>
        <taxon>fabids</taxon>
        <taxon>Fabales</taxon>
        <taxon>Fabaceae</taxon>
        <taxon>Cercidoideae</taxon>
        <taxon>Cercideae</taxon>
        <taxon>Bauhiniinae</taxon>
        <taxon>Bauhinia</taxon>
    </lineage>
</organism>
<evidence type="ECO:0000313" key="2">
    <source>
        <dbReference type="Proteomes" id="UP000828941"/>
    </source>
</evidence>
<sequence length="734" mass="80141">MQQHPQSFKAAQVMAIEDRKDENVSPSSTFLPQRSEELGINLMNSGSTYSAGIAGNFQHNDILNSQPVFSVSSFPQRDMNEIPQCYSQEIVSARGNSMTDASQFNKSPNLQIAHHYRSEDSQSFLYRPNSDFLSPKGYIGQPYQYSRHDYLENRDNMMNADFNVDKLHSGGKFVTVRDSSAVGPQMVNRGGEAMSSNSSFLGPIMNSGMPSTSPNQGGALPLNYPGKLDGRFMNFGGGSMEAQSNTHMSRINITDNSERKFLPPDNTCNKQMGIRSFSNPGFDRITSVSGFHNNNELTSYTAQNMGVQMPINMGIQMPSADGRTVISGARPGFSLGSSYTFQRPAVDYQSHYSQPVNWDLGIGVGRDADMGFADVGFENGFARRMALSSLPSSGSQADIGQSRTNGQQVPSYLNKLMNNQSASEQLPTYNMNFDGRFSLQSSTNPPLVMATGSTTSHDPSSTCNLGQSQVSGSMQQYNTSLGPVYTSGQVSRPSLKRGASRPQSSTIQVQRRKILTTQPFTRPSVTTWTQSAPSVPNTPQTVPPLVHTAPSLAPQTTHPFIRPFTPTRVKSALSGPNMAQTIPPLVNTASSITPQTRAVISLPPHDKRPSPFLLSPQTSSVSHPSRTPHSLPNSRWRRPFIPSAPMTAPVVIKQKGQTPEPSGYKCLICKRDLSYTPEGPISQPSDPPPAAVLSCGHTFHDYCLQRITPDDQSKDPPCIPCALRGESQRETLYR</sequence>
<gene>
    <name evidence="1" type="ORF">L6164_004588</name>
</gene>
<keyword evidence="2" id="KW-1185">Reference proteome</keyword>
<dbReference type="EMBL" id="CM039427">
    <property type="protein sequence ID" value="KAI4355857.1"/>
    <property type="molecule type" value="Genomic_DNA"/>
</dbReference>